<accession>A0AB39KQF6</accession>
<dbReference type="EMBL" id="CP158375">
    <property type="protein sequence ID" value="XDO95741.1"/>
    <property type="molecule type" value="Genomic_DNA"/>
</dbReference>
<evidence type="ECO:0000256" key="1">
    <source>
        <dbReference type="SAM" id="Phobius"/>
    </source>
</evidence>
<evidence type="ECO:0000313" key="2">
    <source>
        <dbReference type="EMBL" id="XDO95741.1"/>
    </source>
</evidence>
<gene>
    <name evidence="2" type="ORF">ABOZ73_13160</name>
</gene>
<name>A0AB39KQF6_9CAUL</name>
<keyword evidence="1" id="KW-1133">Transmembrane helix</keyword>
<proteinExistence type="predicted"/>
<dbReference type="RefSeq" id="WP_369058584.1">
    <property type="nucleotide sequence ID" value="NZ_CP158375.1"/>
</dbReference>
<organism evidence="2">
    <name type="scientific">Caulobacter sp. 73W</name>
    <dbReference type="NCBI Taxonomy" id="3161137"/>
    <lineage>
        <taxon>Bacteria</taxon>
        <taxon>Pseudomonadati</taxon>
        <taxon>Pseudomonadota</taxon>
        <taxon>Alphaproteobacteria</taxon>
        <taxon>Caulobacterales</taxon>
        <taxon>Caulobacteraceae</taxon>
        <taxon>Caulobacter</taxon>
    </lineage>
</organism>
<protein>
    <submittedName>
        <fullName evidence="2">Uncharacterized protein</fullName>
    </submittedName>
</protein>
<reference evidence="2" key="1">
    <citation type="submission" date="2024-06" db="EMBL/GenBank/DDBJ databases">
        <title>Caulobacter inopinatus, sp. nov.</title>
        <authorList>
            <person name="Donachie S.P."/>
        </authorList>
    </citation>
    <scope>NUCLEOTIDE SEQUENCE</scope>
    <source>
        <strain evidence="2">73W</strain>
    </source>
</reference>
<keyword evidence="1" id="KW-0812">Transmembrane</keyword>
<sequence length="79" mass="8274">MTEVEPETLPKSIIAWQPNHGVGLHRGAVTNVTSETAIAVGVGALALAAVAVGAFFLGRSTAGKSFDDFDPRGLVKRWI</sequence>
<dbReference type="AlphaFoldDB" id="A0AB39KQF6"/>
<feature type="transmembrane region" description="Helical" evidence="1">
    <location>
        <begin position="37"/>
        <end position="57"/>
    </location>
</feature>
<keyword evidence="1" id="KW-0472">Membrane</keyword>